<dbReference type="PROSITE" id="PS00211">
    <property type="entry name" value="ABC_TRANSPORTER_1"/>
    <property type="match status" value="1"/>
</dbReference>
<dbReference type="CDD" id="cd03225">
    <property type="entry name" value="ABC_cobalt_CbiO_domain1"/>
    <property type="match status" value="1"/>
</dbReference>
<dbReference type="GO" id="GO:0042626">
    <property type="term" value="F:ATPase-coupled transmembrane transporter activity"/>
    <property type="evidence" value="ECO:0007669"/>
    <property type="project" value="TreeGrafter"/>
</dbReference>
<sequence length="246" mass="27046">MSWSPLPSELPSDDLTPPGSAPSIRLSGVGVRRDDIPVLSDVDLILDDHRIAIIGANGSGKSTLVRLLNALVLPTVGQVTVDGESTAKAARRIRRRIGFVFQNPDNQVVMPIVADDLAFGCRNIGIPRAEIGDRVRQILDALGLGRLHDRETHTLSGGERQLVALAAVLIMEPSVIIFDEPTTMLDLRNRRRLQEHIDRLPQRAIMVSHDLDLVQSYPRVIVLDQGRVSYDGAPEAAIAHYRELSR</sequence>
<comment type="similarity">
    <text evidence="1">Belongs to the ABC transporter superfamily.</text>
</comment>
<dbReference type="Pfam" id="PF00005">
    <property type="entry name" value="ABC_tran"/>
    <property type="match status" value="1"/>
</dbReference>
<dbReference type="InterPro" id="IPR027417">
    <property type="entry name" value="P-loop_NTPase"/>
</dbReference>
<dbReference type="AlphaFoldDB" id="A0A1H1Z2Q5"/>
<organism evidence="7 8">
    <name type="scientific">Microlunatus soli</name>
    <dbReference type="NCBI Taxonomy" id="630515"/>
    <lineage>
        <taxon>Bacteria</taxon>
        <taxon>Bacillati</taxon>
        <taxon>Actinomycetota</taxon>
        <taxon>Actinomycetes</taxon>
        <taxon>Propionibacteriales</taxon>
        <taxon>Propionibacteriaceae</taxon>
        <taxon>Microlunatus</taxon>
    </lineage>
</organism>
<dbReference type="GO" id="GO:0016887">
    <property type="term" value="F:ATP hydrolysis activity"/>
    <property type="evidence" value="ECO:0007669"/>
    <property type="project" value="InterPro"/>
</dbReference>
<protein>
    <submittedName>
        <fullName evidence="7">Biotin transport system ATP-binding protein</fullName>
    </submittedName>
</protein>
<name>A0A1H1Z2Q5_9ACTN</name>
<keyword evidence="8" id="KW-1185">Reference proteome</keyword>
<dbReference type="Gene3D" id="3.40.50.300">
    <property type="entry name" value="P-loop containing nucleotide triphosphate hydrolases"/>
    <property type="match status" value="1"/>
</dbReference>
<feature type="domain" description="ABC transporter" evidence="6">
    <location>
        <begin position="24"/>
        <end position="244"/>
    </location>
</feature>
<dbReference type="RefSeq" id="WP_091528486.1">
    <property type="nucleotide sequence ID" value="NZ_LT629772.1"/>
</dbReference>
<dbReference type="InterPro" id="IPR017871">
    <property type="entry name" value="ABC_transporter-like_CS"/>
</dbReference>
<reference evidence="7 8" key="1">
    <citation type="submission" date="2016-10" db="EMBL/GenBank/DDBJ databases">
        <authorList>
            <person name="de Groot N.N."/>
        </authorList>
    </citation>
    <scope>NUCLEOTIDE SEQUENCE [LARGE SCALE GENOMIC DNA]</scope>
    <source>
        <strain evidence="7 8">DSM 21800</strain>
    </source>
</reference>
<evidence type="ECO:0000256" key="2">
    <source>
        <dbReference type="ARBA" id="ARBA00022448"/>
    </source>
</evidence>
<dbReference type="GO" id="GO:0005524">
    <property type="term" value="F:ATP binding"/>
    <property type="evidence" value="ECO:0007669"/>
    <property type="project" value="UniProtKB-KW"/>
</dbReference>
<dbReference type="SUPFAM" id="SSF52540">
    <property type="entry name" value="P-loop containing nucleoside triphosphate hydrolases"/>
    <property type="match status" value="1"/>
</dbReference>
<evidence type="ECO:0000259" key="6">
    <source>
        <dbReference type="PROSITE" id="PS50893"/>
    </source>
</evidence>
<dbReference type="PANTHER" id="PTHR43553:SF24">
    <property type="entry name" value="ENERGY-COUPLING FACTOR TRANSPORTER ATP-BINDING PROTEIN ECFA1"/>
    <property type="match status" value="1"/>
</dbReference>
<feature type="region of interest" description="Disordered" evidence="5">
    <location>
        <begin position="1"/>
        <end position="22"/>
    </location>
</feature>
<dbReference type="PROSITE" id="PS50893">
    <property type="entry name" value="ABC_TRANSPORTER_2"/>
    <property type="match status" value="1"/>
</dbReference>
<proteinExistence type="inferred from homology"/>
<dbReference type="SMART" id="SM00382">
    <property type="entry name" value="AAA"/>
    <property type="match status" value="1"/>
</dbReference>
<dbReference type="EMBL" id="LT629772">
    <property type="protein sequence ID" value="SDT28085.1"/>
    <property type="molecule type" value="Genomic_DNA"/>
</dbReference>
<keyword evidence="3" id="KW-0547">Nucleotide-binding</keyword>
<evidence type="ECO:0000256" key="5">
    <source>
        <dbReference type="SAM" id="MobiDB-lite"/>
    </source>
</evidence>
<dbReference type="InterPro" id="IPR015856">
    <property type="entry name" value="ABC_transpr_CbiO/EcfA_su"/>
</dbReference>
<evidence type="ECO:0000313" key="8">
    <source>
        <dbReference type="Proteomes" id="UP000199103"/>
    </source>
</evidence>
<dbReference type="OrthoDB" id="9806471at2"/>
<evidence type="ECO:0000256" key="1">
    <source>
        <dbReference type="ARBA" id="ARBA00005417"/>
    </source>
</evidence>
<gene>
    <name evidence="7" type="ORF">SAMN04489812_4948</name>
</gene>
<accession>A0A1H1Z2Q5</accession>
<dbReference type="GO" id="GO:0043190">
    <property type="term" value="C:ATP-binding cassette (ABC) transporter complex"/>
    <property type="evidence" value="ECO:0007669"/>
    <property type="project" value="TreeGrafter"/>
</dbReference>
<keyword evidence="2" id="KW-0813">Transport</keyword>
<keyword evidence="4 7" id="KW-0067">ATP-binding</keyword>
<evidence type="ECO:0000313" key="7">
    <source>
        <dbReference type="EMBL" id="SDT28085.1"/>
    </source>
</evidence>
<dbReference type="InterPro" id="IPR003593">
    <property type="entry name" value="AAA+_ATPase"/>
</dbReference>
<dbReference type="STRING" id="630515.SAMN04489812_4948"/>
<dbReference type="InterPro" id="IPR050095">
    <property type="entry name" value="ECF_ABC_transporter_ATP-bd"/>
</dbReference>
<evidence type="ECO:0000256" key="3">
    <source>
        <dbReference type="ARBA" id="ARBA00022741"/>
    </source>
</evidence>
<evidence type="ECO:0000256" key="4">
    <source>
        <dbReference type="ARBA" id="ARBA00022840"/>
    </source>
</evidence>
<dbReference type="PANTHER" id="PTHR43553">
    <property type="entry name" value="HEAVY METAL TRANSPORTER"/>
    <property type="match status" value="1"/>
</dbReference>
<dbReference type="Proteomes" id="UP000199103">
    <property type="component" value="Chromosome I"/>
</dbReference>
<dbReference type="InterPro" id="IPR003439">
    <property type="entry name" value="ABC_transporter-like_ATP-bd"/>
</dbReference>